<dbReference type="AlphaFoldDB" id="A0A3S6JBX4"/>
<dbReference type="EMBL" id="KY399989">
    <property type="protein sequence ID" value="AST14926.1"/>
    <property type="molecule type" value="Genomic_DNA"/>
</dbReference>
<keyword evidence="1" id="KW-1133">Transmembrane helix</keyword>
<keyword evidence="2" id="KW-0496">Mitochondrion</keyword>
<evidence type="ECO:0000313" key="2">
    <source>
        <dbReference type="EMBL" id="AST14926.1"/>
    </source>
</evidence>
<organism evidence="2">
    <name type="scientific">Hammerschmidtiella sp. ZengetLiu-2016</name>
    <dbReference type="NCBI Taxonomy" id="2025463"/>
    <lineage>
        <taxon>Eukaryota</taxon>
        <taxon>Metazoa</taxon>
        <taxon>Ecdysozoa</taxon>
        <taxon>Nematoda</taxon>
        <taxon>Chromadorea</taxon>
        <taxon>Rhabditida</taxon>
        <taxon>Spirurina</taxon>
        <taxon>Oxyuridomorpha</taxon>
        <taxon>Thelastomatoidea</taxon>
        <taxon>Thelastomatidae</taxon>
        <taxon>Hammerschmidtiella</taxon>
    </lineage>
</organism>
<accession>A0A3S6JBX4</accession>
<proteinExistence type="predicted"/>
<geneLocation type="mitochondrion" evidence="2"/>
<feature type="transmembrane region" description="Helical" evidence="1">
    <location>
        <begin position="47"/>
        <end position="66"/>
    </location>
</feature>
<reference evidence="2" key="1">
    <citation type="submission" date="2016-12" db="EMBL/GenBank/DDBJ databases">
        <title>Molecular characterization of a Eupolyphaga parasitic nematode.</title>
        <authorList>
            <person name="Zeng Q.R."/>
            <person name="Liu X.Y."/>
            <person name="Yuan H."/>
            <person name="Wang W.Y."/>
            <person name="Gu K.Z."/>
            <person name="Sun H."/>
            <person name="Zhou W.P."/>
            <person name="Cheng Y.D."/>
        </authorList>
    </citation>
    <scope>NUCLEOTIDE SEQUENCE</scope>
</reference>
<feature type="transmembrane region" description="Helical" evidence="1">
    <location>
        <begin position="73"/>
        <end position="91"/>
    </location>
</feature>
<keyword evidence="1" id="KW-0812">Transmembrane</keyword>
<evidence type="ECO:0000256" key="1">
    <source>
        <dbReference type="SAM" id="Phobius"/>
    </source>
</evidence>
<keyword evidence="1" id="KW-0472">Membrane</keyword>
<feature type="transmembrane region" description="Helical" evidence="1">
    <location>
        <begin position="111"/>
        <end position="134"/>
    </location>
</feature>
<sequence length="143" mass="16692">MKWFLLMAGFMSLFMYMNMDPMKGSFFLVLGLVMVAPVLSLNLHVWFAYYICLLFLSGVFVILVYFSSLSKFVYLRSPLILWGAMMIIFCGGEMVKDPGVLEGINIFYYDMYWVIFFIIIVILLLFMSFMSYFLSLGIAMRKL</sequence>
<name>A0A3S6JBX4_9BILA</name>
<protein>
    <submittedName>
        <fullName evidence="2">NADH dehydrogenase subunit 6</fullName>
    </submittedName>
</protein>
<gene>
    <name evidence="2" type="primary">nad6</name>
</gene>